<gene>
    <name evidence="12" type="primary">paaK</name>
    <name evidence="12" type="ORF">JF539_25955</name>
</gene>
<dbReference type="GO" id="GO:0010124">
    <property type="term" value="P:phenylacetate catabolic process"/>
    <property type="evidence" value="ECO:0007669"/>
    <property type="project" value="InterPro"/>
</dbReference>
<comment type="cofactor">
    <cofactor evidence="9">
        <name>[2Fe-2S] cluster</name>
        <dbReference type="ChEBI" id="CHEBI:190135"/>
    </cofactor>
</comment>
<dbReference type="Pfam" id="PF00111">
    <property type="entry name" value="Fer2"/>
    <property type="match status" value="1"/>
</dbReference>
<dbReference type="InterPro" id="IPR017927">
    <property type="entry name" value="FAD-bd_FR_type"/>
</dbReference>
<dbReference type="InterPro" id="IPR039261">
    <property type="entry name" value="FNR_nucleotide-bd"/>
</dbReference>
<dbReference type="PROSITE" id="PS51085">
    <property type="entry name" value="2FE2S_FER_2"/>
    <property type="match status" value="1"/>
</dbReference>
<dbReference type="InterPro" id="IPR017938">
    <property type="entry name" value="Riboflavin_synthase-like_b-brl"/>
</dbReference>
<dbReference type="EMBL" id="JAEKJZ010000008">
    <property type="protein sequence ID" value="MBN9673827.1"/>
    <property type="molecule type" value="Genomic_DNA"/>
</dbReference>
<dbReference type="SUPFAM" id="SSF63380">
    <property type="entry name" value="Riboflavin synthase domain-like"/>
    <property type="match status" value="1"/>
</dbReference>
<dbReference type="CDD" id="cd00207">
    <property type="entry name" value="fer2"/>
    <property type="match status" value="1"/>
</dbReference>
<dbReference type="PANTHER" id="PTHR47354">
    <property type="entry name" value="NADH OXIDOREDUCTASE HCR"/>
    <property type="match status" value="1"/>
</dbReference>
<evidence type="ECO:0000259" key="11">
    <source>
        <dbReference type="PROSITE" id="PS51384"/>
    </source>
</evidence>
<dbReference type="GO" id="GO:0016491">
    <property type="term" value="F:oxidoreductase activity"/>
    <property type="evidence" value="ECO:0007669"/>
    <property type="project" value="UniProtKB-KW"/>
</dbReference>
<evidence type="ECO:0000256" key="2">
    <source>
        <dbReference type="ARBA" id="ARBA00022630"/>
    </source>
</evidence>
<dbReference type="SUPFAM" id="SSF54292">
    <property type="entry name" value="2Fe-2S ferredoxin-like"/>
    <property type="match status" value="1"/>
</dbReference>
<dbReference type="Proteomes" id="UP000664096">
    <property type="component" value="Unassembled WGS sequence"/>
</dbReference>
<dbReference type="NCBIfam" id="TIGR02160">
    <property type="entry name" value="PA_CoA_Oxy5"/>
    <property type="match status" value="1"/>
</dbReference>
<dbReference type="InterPro" id="IPR011884">
    <property type="entry name" value="PaaE"/>
</dbReference>
<keyword evidence="2" id="KW-0285">Flavoprotein</keyword>
<evidence type="ECO:0000313" key="12">
    <source>
        <dbReference type="EMBL" id="MBN9673827.1"/>
    </source>
</evidence>
<dbReference type="CDD" id="cd06214">
    <property type="entry name" value="PA_degradation_oxidoreductase_like"/>
    <property type="match status" value="1"/>
</dbReference>
<dbReference type="PANTHER" id="PTHR47354:SF8">
    <property type="entry name" value="1,2-PHENYLACETYL-COA EPOXIDASE, SUBUNIT E"/>
    <property type="match status" value="1"/>
</dbReference>
<evidence type="ECO:0000313" key="13">
    <source>
        <dbReference type="Proteomes" id="UP000664096"/>
    </source>
</evidence>
<comment type="caution">
    <text evidence="12">The sequence shown here is derived from an EMBL/GenBank/DDBJ whole genome shotgun (WGS) entry which is preliminary data.</text>
</comment>
<evidence type="ECO:0000259" key="10">
    <source>
        <dbReference type="PROSITE" id="PS51085"/>
    </source>
</evidence>
<feature type="domain" description="2Fe-2S ferredoxin-type" evidence="10">
    <location>
        <begin position="269"/>
        <end position="359"/>
    </location>
</feature>
<sequence>MARFHSLEVTDIRRDTRDAVVVTLKPEDDADAPAFDFTQGQYLTFRRDFDGEELRRSYSICAGKDEGCLKVGIKRVEGGAFSTWANEDLKVGDRLEAMTPMGRFFTELEPTSAKTYLGFAGGSGITPVLSIIKTVLAREPQSTFTLIYANRQTSSIMFREELEDLKNAYLGRFSLIHILETESQDIELFTGRIDAEKMDMLFRLWVDAEEVDTAFICGPEPMMLTIADSLRRHGLNDDQIRFELFASSQPGRAKARATSSAVSAAAGTCEISVTLDGTTRNFQMEKDGTSVLDAAIANAMDAPYSCKAGVCSTCRAKVIEGEVEMEVNHALEDYEVRAGYVLSCQCLPVSDKVVISYDE</sequence>
<protein>
    <submittedName>
        <fullName evidence="12">Phenylacetate-CoA oxygenase/reductase subunit PaaK</fullName>
    </submittedName>
</protein>
<keyword evidence="8" id="KW-0411">Iron-sulfur</keyword>
<dbReference type="Pfam" id="PF00175">
    <property type="entry name" value="NAD_binding_1"/>
    <property type="match status" value="1"/>
</dbReference>
<dbReference type="Gene3D" id="3.40.50.80">
    <property type="entry name" value="Nucleotide-binding domain of ferredoxin-NADP reductase (FNR) module"/>
    <property type="match status" value="1"/>
</dbReference>
<dbReference type="InterPro" id="IPR001041">
    <property type="entry name" value="2Fe-2S_ferredoxin-type"/>
</dbReference>
<dbReference type="InterPro" id="IPR006058">
    <property type="entry name" value="2Fe2S_fd_BS"/>
</dbReference>
<feature type="domain" description="FAD-binding FR-type" evidence="11">
    <location>
        <begin position="2"/>
        <end position="107"/>
    </location>
</feature>
<keyword evidence="5" id="KW-0274">FAD</keyword>
<evidence type="ECO:0000256" key="7">
    <source>
        <dbReference type="ARBA" id="ARBA00023004"/>
    </source>
</evidence>
<dbReference type="AlphaFoldDB" id="A0A939J6K3"/>
<dbReference type="InterPro" id="IPR008333">
    <property type="entry name" value="Cbr1-like_FAD-bd_dom"/>
</dbReference>
<dbReference type="Gene3D" id="2.40.30.10">
    <property type="entry name" value="Translation factors"/>
    <property type="match status" value="1"/>
</dbReference>
<organism evidence="12 13">
    <name type="scientific">Roseibium aggregatum</name>
    <dbReference type="NCBI Taxonomy" id="187304"/>
    <lineage>
        <taxon>Bacteria</taxon>
        <taxon>Pseudomonadati</taxon>
        <taxon>Pseudomonadota</taxon>
        <taxon>Alphaproteobacteria</taxon>
        <taxon>Hyphomicrobiales</taxon>
        <taxon>Stappiaceae</taxon>
        <taxon>Roseibium</taxon>
    </lineage>
</organism>
<dbReference type="PRINTS" id="PR00406">
    <property type="entry name" value="CYTB5RDTASE"/>
</dbReference>
<dbReference type="InterPro" id="IPR001433">
    <property type="entry name" value="OxRdtase_FAD/NAD-bd"/>
</dbReference>
<name>A0A939J6K3_9HYPH</name>
<dbReference type="InterPro" id="IPR050415">
    <property type="entry name" value="MRET"/>
</dbReference>
<evidence type="ECO:0000256" key="4">
    <source>
        <dbReference type="ARBA" id="ARBA00022723"/>
    </source>
</evidence>
<evidence type="ECO:0000256" key="9">
    <source>
        <dbReference type="ARBA" id="ARBA00034078"/>
    </source>
</evidence>
<dbReference type="InterPro" id="IPR001709">
    <property type="entry name" value="Flavoprot_Pyr_Nucl_cyt_Rdtase"/>
</dbReference>
<dbReference type="GO" id="GO:0051537">
    <property type="term" value="F:2 iron, 2 sulfur cluster binding"/>
    <property type="evidence" value="ECO:0007669"/>
    <property type="project" value="UniProtKB-KW"/>
</dbReference>
<proteinExistence type="predicted"/>
<keyword evidence="4" id="KW-0479">Metal-binding</keyword>
<evidence type="ECO:0000256" key="8">
    <source>
        <dbReference type="ARBA" id="ARBA00023014"/>
    </source>
</evidence>
<keyword evidence="7" id="KW-0408">Iron</keyword>
<dbReference type="SUPFAM" id="SSF52343">
    <property type="entry name" value="Ferredoxin reductase-like, C-terminal NADP-linked domain"/>
    <property type="match status" value="1"/>
</dbReference>
<comment type="cofactor">
    <cofactor evidence="1">
        <name>FAD</name>
        <dbReference type="ChEBI" id="CHEBI:57692"/>
    </cofactor>
</comment>
<evidence type="ECO:0000256" key="1">
    <source>
        <dbReference type="ARBA" id="ARBA00001974"/>
    </source>
</evidence>
<reference evidence="12" key="1">
    <citation type="submission" date="2020-12" db="EMBL/GenBank/DDBJ databases">
        <title>Oil enriched cultivation method for isolating marine PHA-producing bacteria.</title>
        <authorList>
            <person name="Zheng W."/>
            <person name="Yu S."/>
            <person name="Huang Y."/>
        </authorList>
    </citation>
    <scope>NUCLEOTIDE SEQUENCE</scope>
    <source>
        <strain evidence="12">SY-2-12</strain>
    </source>
</reference>
<dbReference type="InterPro" id="IPR012675">
    <property type="entry name" value="Beta-grasp_dom_sf"/>
</dbReference>
<dbReference type="PRINTS" id="PR00371">
    <property type="entry name" value="FPNCR"/>
</dbReference>
<keyword evidence="3" id="KW-0001">2Fe-2S</keyword>
<evidence type="ECO:0000256" key="6">
    <source>
        <dbReference type="ARBA" id="ARBA00023002"/>
    </source>
</evidence>
<dbReference type="GO" id="GO:0050660">
    <property type="term" value="F:flavin adenine dinucleotide binding"/>
    <property type="evidence" value="ECO:0007669"/>
    <property type="project" value="TreeGrafter"/>
</dbReference>
<dbReference type="Pfam" id="PF00970">
    <property type="entry name" value="FAD_binding_6"/>
    <property type="match status" value="1"/>
</dbReference>
<evidence type="ECO:0000256" key="5">
    <source>
        <dbReference type="ARBA" id="ARBA00022827"/>
    </source>
</evidence>
<dbReference type="Gene3D" id="3.10.20.30">
    <property type="match status" value="1"/>
</dbReference>
<dbReference type="GO" id="GO:0046872">
    <property type="term" value="F:metal ion binding"/>
    <property type="evidence" value="ECO:0007669"/>
    <property type="project" value="UniProtKB-KW"/>
</dbReference>
<keyword evidence="6" id="KW-0560">Oxidoreductase</keyword>
<dbReference type="RefSeq" id="WP_207144090.1">
    <property type="nucleotide sequence ID" value="NZ_JAEKJZ010000008.1"/>
</dbReference>
<evidence type="ECO:0000256" key="3">
    <source>
        <dbReference type="ARBA" id="ARBA00022714"/>
    </source>
</evidence>
<dbReference type="PROSITE" id="PS00197">
    <property type="entry name" value="2FE2S_FER_1"/>
    <property type="match status" value="1"/>
</dbReference>
<accession>A0A939J6K3</accession>
<dbReference type="PROSITE" id="PS51384">
    <property type="entry name" value="FAD_FR"/>
    <property type="match status" value="1"/>
</dbReference>
<dbReference type="InterPro" id="IPR036010">
    <property type="entry name" value="2Fe-2S_ferredoxin-like_sf"/>
</dbReference>